<keyword evidence="3" id="KW-1185">Reference proteome</keyword>
<protein>
    <submittedName>
        <fullName evidence="2">Uncharacterized protein</fullName>
    </submittedName>
</protein>
<evidence type="ECO:0000256" key="1">
    <source>
        <dbReference type="SAM" id="MobiDB-lite"/>
    </source>
</evidence>
<evidence type="ECO:0000313" key="2">
    <source>
        <dbReference type="EMBL" id="WUX38506.1"/>
    </source>
</evidence>
<sequence>MKPARHHLAKCKRCSAPIVWCLTSANGKKQPVNYEPDETGNVAVMQGADGKLYVRAVTAARPEIRPGEWQAKPHQATCPVRPLPGRSSGGGQRATSGVRPVPWQR</sequence>
<organism evidence="2 3">
    <name type="scientific">Streptomyces anulatus</name>
    <name type="common">Streptomyces chrysomallus</name>
    <dbReference type="NCBI Taxonomy" id="1892"/>
    <lineage>
        <taxon>Bacteria</taxon>
        <taxon>Bacillati</taxon>
        <taxon>Actinomycetota</taxon>
        <taxon>Actinomycetes</taxon>
        <taxon>Kitasatosporales</taxon>
        <taxon>Streptomycetaceae</taxon>
        <taxon>Streptomyces</taxon>
    </lineage>
</organism>
<reference evidence="2" key="1">
    <citation type="submission" date="2022-10" db="EMBL/GenBank/DDBJ databases">
        <title>The complete genomes of actinobacterial strains from the NBC collection.</title>
        <authorList>
            <person name="Joergensen T.S."/>
            <person name="Alvarez Arevalo M."/>
            <person name="Sterndorff E.B."/>
            <person name="Faurdal D."/>
            <person name="Vuksanovic O."/>
            <person name="Mourched A.-S."/>
            <person name="Charusanti P."/>
            <person name="Shaw S."/>
            <person name="Blin K."/>
            <person name="Weber T."/>
        </authorList>
    </citation>
    <scope>NUCLEOTIDE SEQUENCE</scope>
    <source>
        <strain evidence="2">NBC_01436</strain>
    </source>
</reference>
<dbReference type="Proteomes" id="UP001431926">
    <property type="component" value="Chromosome"/>
</dbReference>
<accession>A0ABZ1ZN97</accession>
<proteinExistence type="predicted"/>
<gene>
    <name evidence="2" type="ORF">OG367_20690</name>
</gene>
<feature type="region of interest" description="Disordered" evidence="1">
    <location>
        <begin position="66"/>
        <end position="105"/>
    </location>
</feature>
<dbReference type="RefSeq" id="WP_329356940.1">
    <property type="nucleotide sequence ID" value="NZ_CP109490.1"/>
</dbReference>
<dbReference type="EMBL" id="CP109491">
    <property type="protein sequence ID" value="WUX38506.1"/>
    <property type="molecule type" value="Genomic_DNA"/>
</dbReference>
<evidence type="ECO:0000313" key="3">
    <source>
        <dbReference type="Proteomes" id="UP001431926"/>
    </source>
</evidence>
<name>A0ABZ1ZN97_STRAQ</name>